<dbReference type="GO" id="GO:0015768">
    <property type="term" value="P:maltose transport"/>
    <property type="evidence" value="ECO:0007669"/>
    <property type="project" value="TreeGrafter"/>
</dbReference>
<evidence type="ECO:0000256" key="2">
    <source>
        <dbReference type="ARBA" id="ARBA00022448"/>
    </source>
</evidence>
<dbReference type="SUPFAM" id="SSF53850">
    <property type="entry name" value="Periplasmic binding protein-like II"/>
    <property type="match status" value="1"/>
</dbReference>
<dbReference type="PROSITE" id="PS51257">
    <property type="entry name" value="PROKAR_LIPOPROTEIN"/>
    <property type="match status" value="1"/>
</dbReference>
<protein>
    <submittedName>
        <fullName evidence="5">Extracellular solute-binding protein</fullName>
    </submittedName>
</protein>
<dbReference type="GO" id="GO:1901982">
    <property type="term" value="F:maltose binding"/>
    <property type="evidence" value="ECO:0007669"/>
    <property type="project" value="TreeGrafter"/>
</dbReference>
<name>A0A4R4E9D8_9BACL</name>
<accession>A0A4R4E9D8</accession>
<dbReference type="Proteomes" id="UP000295418">
    <property type="component" value="Unassembled WGS sequence"/>
</dbReference>
<feature type="signal peptide" evidence="4">
    <location>
        <begin position="1"/>
        <end position="20"/>
    </location>
</feature>
<sequence length="423" mass="47107">MRKTLAIGLASSLLLTGVLAGCSSNNNAESPAPEGSPAAGKKVTINVWGMGEEAKSLPQMAELFEQENPDIKVNVQALPWDTAHDKLLTAVASKKGPDVVQMGTTWIPEFANAKALKDLTPYLENFPEIKKENFYDGSIQTGTYEDAYVGVPWYIDTRVLYYRTDILKEIGYNEPPKTWDEMLAVSKKLAERGNNKYGYALDVKEQSLGFMFARQNGAELFDADGKPQFNQPKFVEAVEYMAQFFKDKSAPVDIGMDAVQAFRGDGVAPMFISGPWMINLINDQAPELKDKWATAVLPQGKENNFSSLGGSNLSVFEYTENADAAVKFVSFMSKPETQIKWMELTNSLPAAKTAWEDDKLKSDANYTVIGEQLKTAVPMPLIKPFEEIAQNFLSSFERVYRSNADVQKEMDDFNKKAEEILKK</sequence>
<keyword evidence="6" id="KW-1185">Reference proteome</keyword>
<dbReference type="CDD" id="cd14747">
    <property type="entry name" value="PBP2_MalE"/>
    <property type="match status" value="1"/>
</dbReference>
<dbReference type="GO" id="GO:0055052">
    <property type="term" value="C:ATP-binding cassette (ABC) transporter complex, substrate-binding subunit-containing"/>
    <property type="evidence" value="ECO:0007669"/>
    <property type="project" value="TreeGrafter"/>
</dbReference>
<evidence type="ECO:0000256" key="1">
    <source>
        <dbReference type="ARBA" id="ARBA00008520"/>
    </source>
</evidence>
<dbReference type="PANTHER" id="PTHR30061">
    <property type="entry name" value="MALTOSE-BINDING PERIPLASMIC PROTEIN"/>
    <property type="match status" value="1"/>
</dbReference>
<dbReference type="AlphaFoldDB" id="A0A4R4E9D8"/>
<evidence type="ECO:0000313" key="5">
    <source>
        <dbReference type="EMBL" id="TCZ75797.1"/>
    </source>
</evidence>
<dbReference type="OrthoDB" id="9808332at2"/>
<evidence type="ECO:0000313" key="6">
    <source>
        <dbReference type="Proteomes" id="UP000295418"/>
    </source>
</evidence>
<comment type="caution">
    <text evidence="5">The sequence shown here is derived from an EMBL/GenBank/DDBJ whole genome shotgun (WGS) entry which is preliminary data.</text>
</comment>
<organism evidence="5 6">
    <name type="scientific">Paenibacillus albiflavus</name>
    <dbReference type="NCBI Taxonomy" id="2545760"/>
    <lineage>
        <taxon>Bacteria</taxon>
        <taxon>Bacillati</taxon>
        <taxon>Bacillota</taxon>
        <taxon>Bacilli</taxon>
        <taxon>Bacillales</taxon>
        <taxon>Paenibacillaceae</taxon>
        <taxon>Paenibacillus</taxon>
    </lineage>
</organism>
<keyword evidence="2" id="KW-0813">Transport</keyword>
<reference evidence="5 6" key="1">
    <citation type="submission" date="2019-03" db="EMBL/GenBank/DDBJ databases">
        <authorList>
            <person name="Kim M.K.M."/>
        </authorList>
    </citation>
    <scope>NUCLEOTIDE SEQUENCE [LARGE SCALE GENOMIC DNA]</scope>
    <source>
        <strain evidence="5 6">18JY21-1</strain>
    </source>
</reference>
<dbReference type="Gene3D" id="3.40.190.10">
    <property type="entry name" value="Periplasmic binding protein-like II"/>
    <property type="match status" value="2"/>
</dbReference>
<evidence type="ECO:0000256" key="3">
    <source>
        <dbReference type="ARBA" id="ARBA00022729"/>
    </source>
</evidence>
<dbReference type="GO" id="GO:0042956">
    <property type="term" value="P:maltodextrin transmembrane transport"/>
    <property type="evidence" value="ECO:0007669"/>
    <property type="project" value="TreeGrafter"/>
</dbReference>
<dbReference type="PANTHER" id="PTHR30061:SF50">
    <property type="entry name" value="MALTOSE_MALTODEXTRIN-BINDING PERIPLASMIC PROTEIN"/>
    <property type="match status" value="1"/>
</dbReference>
<comment type="similarity">
    <text evidence="1">Belongs to the bacterial solute-binding protein 1 family.</text>
</comment>
<dbReference type="Pfam" id="PF01547">
    <property type="entry name" value="SBP_bac_1"/>
    <property type="match status" value="1"/>
</dbReference>
<gene>
    <name evidence="5" type="ORF">E0485_15580</name>
</gene>
<proteinExistence type="inferred from homology"/>
<keyword evidence="3 4" id="KW-0732">Signal</keyword>
<dbReference type="RefSeq" id="WP_132418985.1">
    <property type="nucleotide sequence ID" value="NZ_SKFG01000016.1"/>
</dbReference>
<evidence type="ECO:0000256" key="4">
    <source>
        <dbReference type="SAM" id="SignalP"/>
    </source>
</evidence>
<dbReference type="EMBL" id="SKFG01000016">
    <property type="protein sequence ID" value="TCZ75797.1"/>
    <property type="molecule type" value="Genomic_DNA"/>
</dbReference>
<feature type="chain" id="PRO_5039466735" evidence="4">
    <location>
        <begin position="21"/>
        <end position="423"/>
    </location>
</feature>
<dbReference type="InterPro" id="IPR006059">
    <property type="entry name" value="SBP"/>
</dbReference>